<accession>A0A7S4JRM6</accession>
<dbReference type="Pfam" id="PF10469">
    <property type="entry name" value="AKAP7_NLS"/>
    <property type="match status" value="1"/>
</dbReference>
<name>A0A7S4JRM6_9EUKA</name>
<reference evidence="3" key="1">
    <citation type="submission" date="2021-01" db="EMBL/GenBank/DDBJ databases">
        <authorList>
            <person name="Corre E."/>
            <person name="Pelletier E."/>
            <person name="Niang G."/>
            <person name="Scheremetjew M."/>
            <person name="Finn R."/>
            <person name="Kale V."/>
            <person name="Holt S."/>
            <person name="Cochrane G."/>
            <person name="Meng A."/>
            <person name="Brown T."/>
            <person name="Cohen L."/>
        </authorList>
    </citation>
    <scope>NUCLEOTIDE SEQUENCE</scope>
    <source>
        <strain evidence="3">SoJaBio B1-5/56/2</strain>
    </source>
</reference>
<dbReference type="AlphaFoldDB" id="A0A7S4JRM6"/>
<dbReference type="PANTHER" id="PTHR15934:SF2">
    <property type="entry name" value="A-KINASE ANCHOR PROTEIN 7-LIKE PHOSPHOESTERASE DOMAIN-CONTAINING PROTEIN"/>
    <property type="match status" value="1"/>
</dbReference>
<dbReference type="GO" id="GO:0010738">
    <property type="term" value="P:regulation of protein kinase A signaling"/>
    <property type="evidence" value="ECO:0007669"/>
    <property type="project" value="TreeGrafter"/>
</dbReference>
<feature type="domain" description="A-kinase anchor protein 7-like phosphoesterase" evidence="2">
    <location>
        <begin position="14"/>
        <end position="196"/>
    </location>
</feature>
<gene>
    <name evidence="3" type="ORF">NAES01612_LOCUS1919</name>
</gene>
<dbReference type="InterPro" id="IPR052641">
    <property type="entry name" value="AKAP7_isoform_gamma"/>
</dbReference>
<evidence type="ECO:0000313" key="3">
    <source>
        <dbReference type="EMBL" id="CAE2272113.1"/>
    </source>
</evidence>
<protein>
    <recommendedName>
        <fullName evidence="2">A-kinase anchor protein 7-like phosphoesterase domain-containing protein</fullName>
    </recommendedName>
</protein>
<dbReference type="GO" id="GO:0005829">
    <property type="term" value="C:cytosol"/>
    <property type="evidence" value="ECO:0007669"/>
    <property type="project" value="TreeGrafter"/>
</dbReference>
<evidence type="ECO:0000259" key="2">
    <source>
        <dbReference type="Pfam" id="PF10469"/>
    </source>
</evidence>
<dbReference type="EMBL" id="HBKR01002880">
    <property type="protein sequence ID" value="CAE2272113.1"/>
    <property type="molecule type" value="Transcribed_RNA"/>
</dbReference>
<proteinExistence type="predicted"/>
<dbReference type="SUPFAM" id="SSF55144">
    <property type="entry name" value="LigT-like"/>
    <property type="match status" value="1"/>
</dbReference>
<feature type="coiled-coil region" evidence="1">
    <location>
        <begin position="63"/>
        <end position="90"/>
    </location>
</feature>
<evidence type="ECO:0000256" key="1">
    <source>
        <dbReference type="SAM" id="Coils"/>
    </source>
</evidence>
<dbReference type="GO" id="GO:0034237">
    <property type="term" value="F:protein kinase A regulatory subunit binding"/>
    <property type="evidence" value="ECO:0007669"/>
    <property type="project" value="TreeGrafter"/>
</dbReference>
<dbReference type="Gene3D" id="3.90.1140.10">
    <property type="entry name" value="Cyclic phosphodiesterase"/>
    <property type="match status" value="1"/>
</dbReference>
<organism evidence="3">
    <name type="scientific">Paramoeba aestuarina</name>
    <dbReference type="NCBI Taxonomy" id="180227"/>
    <lineage>
        <taxon>Eukaryota</taxon>
        <taxon>Amoebozoa</taxon>
        <taxon>Discosea</taxon>
        <taxon>Flabellinia</taxon>
        <taxon>Dactylopodida</taxon>
        <taxon>Paramoebidae</taxon>
        <taxon>Paramoeba</taxon>
    </lineage>
</organism>
<dbReference type="InterPro" id="IPR019510">
    <property type="entry name" value="AKAP7-like_phosphoesterase"/>
</dbReference>
<keyword evidence="1" id="KW-0175">Coiled coil</keyword>
<sequence>MDSLDIHSDERGHSFFVEWRVTDPSLISGMSSLQEELKKTEPNLQILQSCAANNMHVTMNQLILRDDEQVNKAIEEVKNFEKEYKMKREEKKEVLHLSGFGNFKKRVLFVKVKGEGEGNALEDVYNDLQTRLQNAGLNPKKGDFNAHLTVCKAPRGKNQTIPEKVFDKIRDLGEQVEGEQPFNELVFCVKRTQKEQTPPVLYTISL</sequence>
<dbReference type="PANTHER" id="PTHR15934">
    <property type="entry name" value="RNA 2',3'-CYCLIC PHOSPHODIESTERASE"/>
    <property type="match status" value="1"/>
</dbReference>
<dbReference type="InterPro" id="IPR009097">
    <property type="entry name" value="Cyclic_Pdiesterase"/>
</dbReference>